<evidence type="ECO:0000313" key="1">
    <source>
        <dbReference type="EMBL" id="KAK3045113.1"/>
    </source>
</evidence>
<protein>
    <submittedName>
        <fullName evidence="1">Uncharacterized protein</fullName>
    </submittedName>
</protein>
<name>A0ACC3CVQ1_9PEZI</name>
<accession>A0ACC3CVQ1</accession>
<comment type="caution">
    <text evidence="1">The sequence shown here is derived from an EMBL/GenBank/DDBJ whole genome shotgun (WGS) entry which is preliminary data.</text>
</comment>
<organism evidence="1 2">
    <name type="scientific">Coniosporium uncinatum</name>
    <dbReference type="NCBI Taxonomy" id="93489"/>
    <lineage>
        <taxon>Eukaryota</taxon>
        <taxon>Fungi</taxon>
        <taxon>Dikarya</taxon>
        <taxon>Ascomycota</taxon>
        <taxon>Pezizomycotina</taxon>
        <taxon>Dothideomycetes</taxon>
        <taxon>Dothideomycetes incertae sedis</taxon>
        <taxon>Coniosporium</taxon>
    </lineage>
</organism>
<reference evidence="1" key="1">
    <citation type="submission" date="2024-09" db="EMBL/GenBank/DDBJ databases">
        <title>Black Yeasts Isolated from many extreme environments.</title>
        <authorList>
            <person name="Coleine C."/>
            <person name="Stajich J.E."/>
            <person name="Selbmann L."/>
        </authorList>
    </citation>
    <scope>NUCLEOTIDE SEQUENCE</scope>
    <source>
        <strain evidence="1">CCFEE 5737</strain>
    </source>
</reference>
<sequence length="192" mass="22069">RDIAQIHRNYRISLPGPSCRAQGIHLCVRHVYWLRSLRTRYRARGWVIGKIAGKNDIGLLGLCQQVRAEALPWVFRGKCIRLTRTVEALRRFLPTIGEIGRSNIEELRIKTPTGRYPLTTRILLPQCTSLKLIKFATCQYWAHGLTTGEIFFKNKMIVGLKELQGPWSWEPIDYKGNAVILDAQQTGWLSEI</sequence>
<dbReference type="EMBL" id="JAWDJW010011013">
    <property type="protein sequence ID" value="KAK3045113.1"/>
    <property type="molecule type" value="Genomic_DNA"/>
</dbReference>
<feature type="non-terminal residue" evidence="1">
    <location>
        <position position="1"/>
    </location>
</feature>
<gene>
    <name evidence="1" type="ORF">LTS18_014545</name>
</gene>
<keyword evidence="2" id="KW-1185">Reference proteome</keyword>
<dbReference type="Proteomes" id="UP001186974">
    <property type="component" value="Unassembled WGS sequence"/>
</dbReference>
<proteinExistence type="predicted"/>
<evidence type="ECO:0000313" key="2">
    <source>
        <dbReference type="Proteomes" id="UP001186974"/>
    </source>
</evidence>